<keyword evidence="3 6" id="KW-0812">Transmembrane</keyword>
<dbReference type="InterPro" id="IPR045069">
    <property type="entry name" value="MATE_euk"/>
</dbReference>
<feature type="transmembrane region" description="Helical" evidence="6">
    <location>
        <begin position="303"/>
        <end position="324"/>
    </location>
</feature>
<keyword evidence="4 6" id="KW-1133">Transmembrane helix</keyword>
<comment type="caution">
    <text evidence="7">The sequence shown here is derived from an EMBL/GenBank/DDBJ whole genome shotgun (WGS) entry which is preliminary data.</text>
</comment>
<feature type="transmembrane region" description="Helical" evidence="6">
    <location>
        <begin position="189"/>
        <end position="211"/>
    </location>
</feature>
<evidence type="ECO:0000256" key="1">
    <source>
        <dbReference type="ARBA" id="ARBA00004141"/>
    </source>
</evidence>
<organism evidence="7 8">
    <name type="scientific">Zostera marina</name>
    <name type="common">Eelgrass</name>
    <dbReference type="NCBI Taxonomy" id="29655"/>
    <lineage>
        <taxon>Eukaryota</taxon>
        <taxon>Viridiplantae</taxon>
        <taxon>Streptophyta</taxon>
        <taxon>Embryophyta</taxon>
        <taxon>Tracheophyta</taxon>
        <taxon>Spermatophyta</taxon>
        <taxon>Magnoliopsida</taxon>
        <taxon>Liliopsida</taxon>
        <taxon>Zosteraceae</taxon>
        <taxon>Zostera</taxon>
    </lineage>
</organism>
<dbReference type="PANTHER" id="PTHR11206">
    <property type="entry name" value="MULTIDRUG RESISTANCE PROTEIN"/>
    <property type="match status" value="1"/>
</dbReference>
<dbReference type="AlphaFoldDB" id="A0A0K9NTK6"/>
<dbReference type="Pfam" id="PF01554">
    <property type="entry name" value="MatE"/>
    <property type="match status" value="2"/>
</dbReference>
<gene>
    <name evidence="7" type="ORF">ZOSMA_6G02270</name>
</gene>
<evidence type="ECO:0000256" key="3">
    <source>
        <dbReference type="ARBA" id="ARBA00022692"/>
    </source>
</evidence>
<evidence type="ECO:0000256" key="2">
    <source>
        <dbReference type="ARBA" id="ARBA00010199"/>
    </source>
</evidence>
<dbReference type="STRING" id="29655.A0A0K9NTK6"/>
<feature type="transmembrane region" description="Helical" evidence="6">
    <location>
        <begin position="415"/>
        <end position="437"/>
    </location>
</feature>
<comment type="similarity">
    <text evidence="2 6">Belongs to the multi antimicrobial extrusion (MATE) (TC 2.A.66.1) family.</text>
</comment>
<feature type="transmembrane region" description="Helical" evidence="6">
    <location>
        <begin position="66"/>
        <end position="95"/>
    </location>
</feature>
<dbReference type="OMA" id="AHLYVMA"/>
<feature type="transmembrane region" description="Helical" evidence="6">
    <location>
        <begin position="443"/>
        <end position="463"/>
    </location>
</feature>
<evidence type="ECO:0000313" key="8">
    <source>
        <dbReference type="Proteomes" id="UP000036987"/>
    </source>
</evidence>
<dbReference type="OrthoDB" id="2126698at2759"/>
<evidence type="ECO:0000313" key="7">
    <source>
        <dbReference type="EMBL" id="KMZ59290.1"/>
    </source>
</evidence>
<dbReference type="CDD" id="cd13132">
    <property type="entry name" value="MATE_eukaryotic"/>
    <property type="match status" value="1"/>
</dbReference>
<feature type="transmembrane region" description="Helical" evidence="6">
    <location>
        <begin position="41"/>
        <end position="59"/>
    </location>
</feature>
<evidence type="ECO:0000256" key="6">
    <source>
        <dbReference type="RuleBase" id="RU004914"/>
    </source>
</evidence>
<protein>
    <recommendedName>
        <fullName evidence="6">Protein DETOXIFICATION</fullName>
    </recommendedName>
    <alternativeName>
        <fullName evidence="6">Multidrug and toxic compound extrusion protein</fullName>
    </alternativeName>
</protein>
<dbReference type="GO" id="GO:0022857">
    <property type="term" value="F:transmembrane transporter activity"/>
    <property type="evidence" value="ECO:0000318"/>
    <property type="project" value="GO_Central"/>
</dbReference>
<dbReference type="GO" id="GO:1990961">
    <property type="term" value="P:xenobiotic detoxification by transmembrane export across the plasma membrane"/>
    <property type="evidence" value="ECO:0007669"/>
    <property type="project" value="InterPro"/>
</dbReference>
<evidence type="ECO:0000256" key="5">
    <source>
        <dbReference type="ARBA" id="ARBA00023136"/>
    </source>
</evidence>
<dbReference type="GO" id="GO:0015297">
    <property type="term" value="F:antiporter activity"/>
    <property type="evidence" value="ECO:0007669"/>
    <property type="project" value="InterPro"/>
</dbReference>
<dbReference type="Proteomes" id="UP000036987">
    <property type="component" value="Unassembled WGS sequence"/>
</dbReference>
<dbReference type="InterPro" id="IPR002528">
    <property type="entry name" value="MATE_fam"/>
</dbReference>
<reference evidence="8" key="1">
    <citation type="journal article" date="2016" name="Nature">
        <title>The genome of the seagrass Zostera marina reveals angiosperm adaptation to the sea.</title>
        <authorList>
            <person name="Olsen J.L."/>
            <person name="Rouze P."/>
            <person name="Verhelst B."/>
            <person name="Lin Y.-C."/>
            <person name="Bayer T."/>
            <person name="Collen J."/>
            <person name="Dattolo E."/>
            <person name="De Paoli E."/>
            <person name="Dittami S."/>
            <person name="Maumus F."/>
            <person name="Michel G."/>
            <person name="Kersting A."/>
            <person name="Lauritano C."/>
            <person name="Lohaus R."/>
            <person name="Toepel M."/>
            <person name="Tonon T."/>
            <person name="Vanneste K."/>
            <person name="Amirebrahimi M."/>
            <person name="Brakel J."/>
            <person name="Bostroem C."/>
            <person name="Chovatia M."/>
            <person name="Grimwood J."/>
            <person name="Jenkins J.W."/>
            <person name="Jueterbock A."/>
            <person name="Mraz A."/>
            <person name="Stam W.T."/>
            <person name="Tice H."/>
            <person name="Bornberg-Bauer E."/>
            <person name="Green P.J."/>
            <person name="Pearson G.A."/>
            <person name="Procaccini G."/>
            <person name="Duarte C.M."/>
            <person name="Schmutz J."/>
            <person name="Reusch T.B.H."/>
            <person name="Van de Peer Y."/>
        </authorList>
    </citation>
    <scope>NUCLEOTIDE SEQUENCE [LARGE SCALE GENOMIC DNA]</scope>
    <source>
        <strain evidence="8">cv. Finnish</strain>
    </source>
</reference>
<proteinExistence type="inferred from homology"/>
<feature type="transmembrane region" description="Helical" evidence="6">
    <location>
        <begin position="126"/>
        <end position="151"/>
    </location>
</feature>
<comment type="subcellular location">
    <subcellularLocation>
        <location evidence="1">Membrane</location>
        <topology evidence="1">Multi-pass membrane protein</topology>
    </subcellularLocation>
</comment>
<dbReference type="GO" id="GO:0016020">
    <property type="term" value="C:membrane"/>
    <property type="evidence" value="ECO:0000318"/>
    <property type="project" value="GO_Central"/>
</dbReference>
<feature type="transmembrane region" description="Helical" evidence="6">
    <location>
        <begin position="223"/>
        <end position="243"/>
    </location>
</feature>
<keyword evidence="8" id="KW-1185">Reference proteome</keyword>
<name>A0A0K9NTK6_ZOSMR</name>
<accession>A0A0K9NTK6</accession>
<sequence length="484" mass="51621">MCNIPAANSAADKNPSPPNLDVTITTSSSSLGTGTNTINELGVLFSVAFPIALTALILYSRSVVSMLFLGTLGELSLAGGSLAIAFANITAYAILAGLSLGMDPLCSQAFGANNSKLLTLTLHRSILFLLCSSLPISLLWLHVSKILLFIGQDREITAMAQTYVYYCLPDLISFSLIHPIRIYLRSQSITAPLTLSAIFAAIVHLPANFLLVTHLGFGISGVAAASAFSNFMLLIFLLIYIKLTGTIQNPTWTWECFAGWSPLIRLAAPSCVSVCLEWWWYEIMILLCGLLPNSKSAVASMGVLIQATSLLYVFPSSLGLGVSTRVGNELGGNQPSAARASSHVAFYLSAVMGLLSMVFAMGMKEIWGKLFTNDVEILRLSMAALPIIGLCELGNCPQTVGCGVLRGCARPRAAVYVNLGGFYLVGMMVAVGVGFVLDVGFCGIWMGLLAAQVTCAGLMAYVVRTTNWEAEAKKAQLLAMVRRN</sequence>
<feature type="transmembrane region" description="Helical" evidence="6">
    <location>
        <begin position="163"/>
        <end position="183"/>
    </location>
</feature>
<feature type="transmembrane region" description="Helical" evidence="6">
    <location>
        <begin position="344"/>
        <end position="363"/>
    </location>
</feature>
<keyword evidence="5 6" id="KW-0472">Membrane</keyword>
<dbReference type="NCBIfam" id="TIGR00797">
    <property type="entry name" value="matE"/>
    <property type="match status" value="1"/>
</dbReference>
<dbReference type="EMBL" id="LFYR01001803">
    <property type="protein sequence ID" value="KMZ59290.1"/>
    <property type="molecule type" value="Genomic_DNA"/>
</dbReference>
<dbReference type="GO" id="GO:0042910">
    <property type="term" value="F:xenobiotic transmembrane transporter activity"/>
    <property type="evidence" value="ECO:0007669"/>
    <property type="project" value="InterPro"/>
</dbReference>
<evidence type="ECO:0000256" key="4">
    <source>
        <dbReference type="ARBA" id="ARBA00022989"/>
    </source>
</evidence>